<sequence length="133" mass="14857">MNWCSCEGFLSSFSSSQPDTLGNIPKQGNEMLGELSTNRFGERKEFDSLLPVQGEMQASKEESSHLSNSVHDITSRSCEQEVACDDLRSFQLQNDIFAQLSNSERGHSLRSDSGDAFDKFLLGFMDQYILCGK</sequence>
<dbReference type="Proteomes" id="UP001164539">
    <property type="component" value="Chromosome 7"/>
</dbReference>
<dbReference type="EMBL" id="CM051400">
    <property type="protein sequence ID" value="KAJ4715727.1"/>
    <property type="molecule type" value="Genomic_DNA"/>
</dbReference>
<name>A0ACC1XXT7_MELAZ</name>
<comment type="caution">
    <text evidence="1">The sequence shown here is derived from an EMBL/GenBank/DDBJ whole genome shotgun (WGS) entry which is preliminary data.</text>
</comment>
<protein>
    <submittedName>
        <fullName evidence="1">Uncharacterized protein</fullName>
    </submittedName>
</protein>
<keyword evidence="2" id="KW-1185">Reference proteome</keyword>
<gene>
    <name evidence="1" type="ORF">OWV82_014052</name>
</gene>
<organism evidence="1 2">
    <name type="scientific">Melia azedarach</name>
    <name type="common">Chinaberry tree</name>
    <dbReference type="NCBI Taxonomy" id="155640"/>
    <lineage>
        <taxon>Eukaryota</taxon>
        <taxon>Viridiplantae</taxon>
        <taxon>Streptophyta</taxon>
        <taxon>Embryophyta</taxon>
        <taxon>Tracheophyta</taxon>
        <taxon>Spermatophyta</taxon>
        <taxon>Magnoliopsida</taxon>
        <taxon>eudicotyledons</taxon>
        <taxon>Gunneridae</taxon>
        <taxon>Pentapetalae</taxon>
        <taxon>rosids</taxon>
        <taxon>malvids</taxon>
        <taxon>Sapindales</taxon>
        <taxon>Meliaceae</taxon>
        <taxon>Melia</taxon>
    </lineage>
</organism>
<accession>A0ACC1XXT7</accession>
<reference evidence="1 2" key="1">
    <citation type="journal article" date="2023" name="Science">
        <title>Complex scaffold remodeling in plant triterpene biosynthesis.</title>
        <authorList>
            <person name="De La Pena R."/>
            <person name="Hodgson H."/>
            <person name="Liu J.C."/>
            <person name="Stephenson M.J."/>
            <person name="Martin A.C."/>
            <person name="Owen C."/>
            <person name="Harkess A."/>
            <person name="Leebens-Mack J."/>
            <person name="Jimenez L.E."/>
            <person name="Osbourn A."/>
            <person name="Sattely E.S."/>
        </authorList>
    </citation>
    <scope>NUCLEOTIDE SEQUENCE [LARGE SCALE GENOMIC DNA]</scope>
    <source>
        <strain evidence="2">cv. JPN11</strain>
        <tissue evidence="1">Leaf</tissue>
    </source>
</reference>
<proteinExistence type="predicted"/>
<evidence type="ECO:0000313" key="1">
    <source>
        <dbReference type="EMBL" id="KAJ4715727.1"/>
    </source>
</evidence>
<evidence type="ECO:0000313" key="2">
    <source>
        <dbReference type="Proteomes" id="UP001164539"/>
    </source>
</evidence>